<dbReference type="SUPFAM" id="SSF50475">
    <property type="entry name" value="FMN-binding split barrel"/>
    <property type="match status" value="1"/>
</dbReference>
<keyword evidence="2" id="KW-1185">Reference proteome</keyword>
<dbReference type="PANTHER" id="PTHR34071:SF2">
    <property type="entry name" value="FLAVIN-NUCLEOTIDE-BINDING PROTEIN"/>
    <property type="match status" value="1"/>
</dbReference>
<evidence type="ECO:0000313" key="1">
    <source>
        <dbReference type="EMBL" id="NDY58905.1"/>
    </source>
</evidence>
<comment type="caution">
    <text evidence="1">The sequence shown here is derived from an EMBL/GenBank/DDBJ whole genome shotgun (WGS) entry which is preliminary data.</text>
</comment>
<dbReference type="EMBL" id="JAAGRQ010000161">
    <property type="protein sequence ID" value="NDY58905.1"/>
    <property type="molecule type" value="Genomic_DNA"/>
</dbReference>
<dbReference type="InterPro" id="IPR012349">
    <property type="entry name" value="Split_barrel_FMN-bd"/>
</dbReference>
<dbReference type="PANTHER" id="PTHR34071">
    <property type="entry name" value="5-NITROIMIDAZOLE ANTIBIOTICS RESISTANCE PROTEIN, NIMA-FAMILY-RELATED PROTEIN-RELATED"/>
    <property type="match status" value="1"/>
</dbReference>
<evidence type="ECO:0000313" key="2">
    <source>
        <dbReference type="Proteomes" id="UP000469724"/>
    </source>
</evidence>
<dbReference type="Gene3D" id="2.30.110.10">
    <property type="entry name" value="Electron Transport, Fmn-binding Protein, Chain A"/>
    <property type="match status" value="1"/>
</dbReference>
<dbReference type="Pfam" id="PF12900">
    <property type="entry name" value="Pyridox_ox_2"/>
    <property type="match status" value="1"/>
</dbReference>
<organism evidence="1 2">
    <name type="scientific">Desulfolutivibrio sulfodismutans</name>
    <dbReference type="NCBI Taxonomy" id="63561"/>
    <lineage>
        <taxon>Bacteria</taxon>
        <taxon>Pseudomonadati</taxon>
        <taxon>Thermodesulfobacteriota</taxon>
        <taxon>Desulfovibrionia</taxon>
        <taxon>Desulfovibrionales</taxon>
        <taxon>Desulfovibrionaceae</taxon>
        <taxon>Desulfolutivibrio</taxon>
    </lineage>
</organism>
<proteinExistence type="predicted"/>
<dbReference type="AlphaFoldDB" id="A0A7K3NSY7"/>
<dbReference type="Proteomes" id="UP000469724">
    <property type="component" value="Unassembled WGS sequence"/>
</dbReference>
<gene>
    <name evidence="1" type="ORF">G3N56_19390</name>
</gene>
<dbReference type="RefSeq" id="WP_163303967.1">
    <property type="nucleotide sequence ID" value="NZ_JAAGRQ010000161.1"/>
</dbReference>
<sequence>MRKADREITDVTDIEAVLRSQRVCRLGMISEGRAYVVPVNYGYDAGALYFHSSKKGKKIEALAQNPEVCFEVDADVSILTGELPCQYTTQYRSVIGFGRAVFLDDPEDKLHGLRVLMRAHDGPQQGFVPEIVAAVAVVRIDIESMTGKSLPAPAKRGG</sequence>
<reference evidence="1 2" key="1">
    <citation type="submission" date="2020-02" db="EMBL/GenBank/DDBJ databases">
        <title>Comparative genomics of sulfur disproportionating microorganisms.</title>
        <authorList>
            <person name="Ward L.M."/>
            <person name="Bertran E."/>
            <person name="Johnston D.T."/>
        </authorList>
    </citation>
    <scope>NUCLEOTIDE SEQUENCE [LARGE SCALE GENOMIC DNA]</scope>
    <source>
        <strain evidence="1 2">DSM 3696</strain>
    </source>
</reference>
<dbReference type="InterPro" id="IPR024747">
    <property type="entry name" value="Pyridox_Oxase-rel"/>
</dbReference>
<name>A0A7K3NSY7_9BACT</name>
<protein>
    <submittedName>
        <fullName evidence="1">Pyridoxamine 5'-phosphate oxidase family protein</fullName>
    </submittedName>
</protein>
<accession>A0A7K3NSY7</accession>